<dbReference type="SUPFAM" id="SSF52058">
    <property type="entry name" value="L domain-like"/>
    <property type="match status" value="1"/>
</dbReference>
<dbReference type="OMA" id="NIFIWII"/>
<keyword evidence="14" id="KW-1185">Reference proteome</keyword>
<feature type="domain" description="Leucine-rich repeat-containing N-terminal plant-type" evidence="11">
    <location>
        <begin position="49"/>
        <end position="88"/>
    </location>
</feature>
<dbReference type="PROSITE" id="PS51450">
    <property type="entry name" value="LRR"/>
    <property type="match status" value="1"/>
</dbReference>
<dbReference type="InterPro" id="IPR032675">
    <property type="entry name" value="LRR_dom_sf"/>
</dbReference>
<feature type="signal peptide" evidence="10">
    <location>
        <begin position="1"/>
        <end position="22"/>
    </location>
</feature>
<keyword evidence="9" id="KW-0325">Glycoprotein</keyword>
<sequence length="231" mass="26010">MIWFYFVLISMLLLCPNTTILATCSSIGNQSAAATDGNYGGINKSCFHKEKQALLHFKASLRDPLGQLSTWRPAEDDDCCKWSGVTCNNHTGHVTELNLHSYHLRGEISPSLLNLTYLNHLDLCFNSFDGTIPKVITSMTQLRYLDLSFNFFHGTIPRSIGSLTQLRYLDLSFNFFNGTILPEFGNLTNLRNLSLGNNERLSTIQTLDWLSNLSHLQHLDMTHISLANATH</sequence>
<comment type="caution">
    <text evidence="13">The sequence shown here is derived from an EMBL/GenBank/DDBJ whole genome shotgun (WGS) entry which is preliminary data.</text>
</comment>
<accession>A0A103XHD4</accession>
<protein>
    <submittedName>
        <fullName evidence="13">Leucine-rich repeat-containing protein</fullName>
    </submittedName>
</protein>
<evidence type="ECO:0000256" key="3">
    <source>
        <dbReference type="ARBA" id="ARBA00022614"/>
    </source>
</evidence>
<keyword evidence="7" id="KW-1133">Transmembrane helix</keyword>
<evidence type="ECO:0000256" key="2">
    <source>
        <dbReference type="ARBA" id="ARBA00009592"/>
    </source>
</evidence>
<reference evidence="13 14" key="1">
    <citation type="journal article" date="2016" name="Sci. Rep.">
        <title>The genome sequence of the outbreeding globe artichoke constructed de novo incorporating a phase-aware low-pass sequencing strategy of F1 progeny.</title>
        <authorList>
            <person name="Scaglione D."/>
            <person name="Reyes-Chin-Wo S."/>
            <person name="Acquadro A."/>
            <person name="Froenicke L."/>
            <person name="Portis E."/>
            <person name="Beitel C."/>
            <person name="Tirone M."/>
            <person name="Mauro R."/>
            <person name="Lo Monaco A."/>
            <person name="Mauromicale G."/>
            <person name="Faccioli P."/>
            <person name="Cattivelli L."/>
            <person name="Rieseberg L."/>
            <person name="Michelmore R."/>
            <person name="Lanteri S."/>
        </authorList>
    </citation>
    <scope>NUCLEOTIDE SEQUENCE [LARGE SCALE GENOMIC DNA]</scope>
    <source>
        <strain evidence="13">2C</strain>
    </source>
</reference>
<evidence type="ECO:0000256" key="6">
    <source>
        <dbReference type="ARBA" id="ARBA00022737"/>
    </source>
</evidence>
<evidence type="ECO:0000313" key="14">
    <source>
        <dbReference type="Proteomes" id="UP000243975"/>
    </source>
</evidence>
<dbReference type="InterPro" id="IPR046956">
    <property type="entry name" value="RLP23-like"/>
</dbReference>
<keyword evidence="8" id="KW-0472">Membrane</keyword>
<evidence type="ECO:0000256" key="9">
    <source>
        <dbReference type="ARBA" id="ARBA00023180"/>
    </source>
</evidence>
<dbReference type="Gramene" id="KVH90810">
    <property type="protein sequence ID" value="KVH90810"/>
    <property type="gene ID" value="Ccrd_007175"/>
</dbReference>
<keyword evidence="6" id="KW-0677">Repeat</keyword>
<gene>
    <name evidence="13" type="ORF">Ccrd_007175</name>
</gene>
<evidence type="ECO:0000256" key="5">
    <source>
        <dbReference type="ARBA" id="ARBA00022729"/>
    </source>
</evidence>
<evidence type="ECO:0000256" key="8">
    <source>
        <dbReference type="ARBA" id="ARBA00023136"/>
    </source>
</evidence>
<evidence type="ECO:0000259" key="11">
    <source>
        <dbReference type="Pfam" id="PF08263"/>
    </source>
</evidence>
<evidence type="ECO:0000313" key="13">
    <source>
        <dbReference type="EMBL" id="KVH90810.1"/>
    </source>
</evidence>
<proteinExistence type="inferred from homology"/>
<dbReference type="STRING" id="59895.A0A103XHD4"/>
<keyword evidence="4" id="KW-0812">Transmembrane</keyword>
<evidence type="ECO:0000256" key="10">
    <source>
        <dbReference type="SAM" id="SignalP"/>
    </source>
</evidence>
<dbReference type="EMBL" id="LEKV01005091">
    <property type="protein sequence ID" value="KVH90810.1"/>
    <property type="molecule type" value="Genomic_DNA"/>
</dbReference>
<evidence type="ECO:0000259" key="12">
    <source>
        <dbReference type="Pfam" id="PF23598"/>
    </source>
</evidence>
<dbReference type="GO" id="GO:0016020">
    <property type="term" value="C:membrane"/>
    <property type="evidence" value="ECO:0007669"/>
    <property type="project" value="UniProtKB-SubCell"/>
</dbReference>
<name>A0A103XHD4_CYNCS</name>
<dbReference type="AlphaFoldDB" id="A0A103XHD4"/>
<dbReference type="Pfam" id="PF23598">
    <property type="entry name" value="LRR_14"/>
    <property type="match status" value="1"/>
</dbReference>
<evidence type="ECO:0000256" key="4">
    <source>
        <dbReference type="ARBA" id="ARBA00022692"/>
    </source>
</evidence>
<feature type="chain" id="PRO_5007118788" evidence="10">
    <location>
        <begin position="23"/>
        <end position="231"/>
    </location>
</feature>
<dbReference type="InterPro" id="IPR013210">
    <property type="entry name" value="LRR_N_plant-typ"/>
</dbReference>
<dbReference type="PANTHER" id="PTHR48063:SF103">
    <property type="entry name" value="LEUCINE-RICH RECEPTOR-LIKE KINASE FAMILY PROTEIN"/>
    <property type="match status" value="1"/>
</dbReference>
<evidence type="ECO:0000256" key="7">
    <source>
        <dbReference type="ARBA" id="ARBA00022989"/>
    </source>
</evidence>
<evidence type="ECO:0000256" key="1">
    <source>
        <dbReference type="ARBA" id="ARBA00004479"/>
    </source>
</evidence>
<keyword evidence="3" id="KW-0433">Leucine-rich repeat</keyword>
<dbReference type="PANTHER" id="PTHR48063">
    <property type="entry name" value="LRR RECEPTOR-LIKE KINASE"/>
    <property type="match status" value="1"/>
</dbReference>
<comment type="similarity">
    <text evidence="2">Belongs to the RLP family.</text>
</comment>
<comment type="subcellular location">
    <subcellularLocation>
        <location evidence="1">Membrane</location>
        <topology evidence="1">Single-pass type I membrane protein</topology>
    </subcellularLocation>
</comment>
<organism evidence="13 14">
    <name type="scientific">Cynara cardunculus var. scolymus</name>
    <name type="common">Globe artichoke</name>
    <name type="synonym">Cynara scolymus</name>
    <dbReference type="NCBI Taxonomy" id="59895"/>
    <lineage>
        <taxon>Eukaryota</taxon>
        <taxon>Viridiplantae</taxon>
        <taxon>Streptophyta</taxon>
        <taxon>Embryophyta</taxon>
        <taxon>Tracheophyta</taxon>
        <taxon>Spermatophyta</taxon>
        <taxon>Magnoliopsida</taxon>
        <taxon>eudicotyledons</taxon>
        <taxon>Gunneridae</taxon>
        <taxon>Pentapetalae</taxon>
        <taxon>asterids</taxon>
        <taxon>campanulids</taxon>
        <taxon>Asterales</taxon>
        <taxon>Asteraceae</taxon>
        <taxon>Carduoideae</taxon>
        <taxon>Cardueae</taxon>
        <taxon>Carduinae</taxon>
        <taxon>Cynara</taxon>
    </lineage>
</organism>
<feature type="domain" description="Disease resistance R13L4/SHOC-2-like LRR" evidence="12">
    <location>
        <begin position="98"/>
        <end position="222"/>
    </location>
</feature>
<dbReference type="FunFam" id="3.80.10.10:FF:000275">
    <property type="entry name" value="Leucine-rich repeat receptor-like protein kinase"/>
    <property type="match status" value="1"/>
</dbReference>
<keyword evidence="5 10" id="KW-0732">Signal</keyword>
<dbReference type="InterPro" id="IPR055414">
    <property type="entry name" value="LRR_R13L4/SHOC2-like"/>
</dbReference>
<dbReference type="Proteomes" id="UP000243975">
    <property type="component" value="Unassembled WGS sequence"/>
</dbReference>
<dbReference type="Gene3D" id="3.80.10.10">
    <property type="entry name" value="Ribonuclease Inhibitor"/>
    <property type="match status" value="1"/>
</dbReference>
<dbReference type="InterPro" id="IPR001611">
    <property type="entry name" value="Leu-rich_rpt"/>
</dbReference>
<dbReference type="Pfam" id="PF08263">
    <property type="entry name" value="LRRNT_2"/>
    <property type="match status" value="1"/>
</dbReference>